<dbReference type="PANTHER" id="PTHR22142:SF2">
    <property type="entry name" value="KINETOCHORE PROTEIN SPC24"/>
    <property type="match status" value="1"/>
</dbReference>
<dbReference type="Proteomes" id="UP000027195">
    <property type="component" value="Unassembled WGS sequence"/>
</dbReference>
<feature type="coiled-coil region" evidence="11">
    <location>
        <begin position="100"/>
        <end position="127"/>
    </location>
</feature>
<keyword evidence="5 10" id="KW-0995">Kinetochore</keyword>
<reference evidence="13" key="1">
    <citation type="journal article" date="2014" name="Proc. Natl. Acad. Sci. U.S.A.">
        <title>Extensive sampling of basidiomycete genomes demonstrates inadequacy of the white-rot/brown-rot paradigm for wood decay fungi.</title>
        <authorList>
            <person name="Riley R."/>
            <person name="Salamov A.A."/>
            <person name="Brown D.W."/>
            <person name="Nagy L.G."/>
            <person name="Floudas D."/>
            <person name="Held B.W."/>
            <person name="Levasseur A."/>
            <person name="Lombard V."/>
            <person name="Morin E."/>
            <person name="Otillar R."/>
            <person name="Lindquist E.A."/>
            <person name="Sun H."/>
            <person name="LaButti K.M."/>
            <person name="Schmutz J."/>
            <person name="Jabbour D."/>
            <person name="Luo H."/>
            <person name="Baker S.E."/>
            <person name="Pisabarro A.G."/>
            <person name="Walton J.D."/>
            <person name="Blanchette R.A."/>
            <person name="Henrissat B."/>
            <person name="Martin F."/>
            <person name="Cullen D."/>
            <person name="Hibbett D.S."/>
            <person name="Grigoriev I.V."/>
        </authorList>
    </citation>
    <scope>NUCLEOTIDE SEQUENCE [LARGE SCALE GENOMIC DNA]</scope>
    <source>
        <strain evidence="13">FD-172 SS1</strain>
    </source>
</reference>
<comment type="function">
    <text evidence="10">Acts as a component of the essential kinetochore-associated NDC80 complex, which is required for chromosome segregation and spindle checkpoint activity.</text>
</comment>
<dbReference type="HOGENOM" id="CLU_108108_1_0_1"/>
<evidence type="ECO:0000256" key="3">
    <source>
        <dbReference type="ARBA" id="ARBA00022618"/>
    </source>
</evidence>
<protein>
    <recommendedName>
        <fullName evidence="10">Kinetochore protein Spc24</fullName>
    </recommendedName>
</protein>
<evidence type="ECO:0000256" key="6">
    <source>
        <dbReference type="ARBA" id="ARBA00023054"/>
    </source>
</evidence>
<gene>
    <name evidence="12" type="ORF">BOTBODRAFT_171331</name>
</gene>
<dbReference type="Pfam" id="PF08286">
    <property type="entry name" value="Spc24"/>
    <property type="match status" value="1"/>
</dbReference>
<keyword evidence="8 10" id="KW-0131">Cell cycle</keyword>
<evidence type="ECO:0000256" key="8">
    <source>
        <dbReference type="ARBA" id="ARBA00023306"/>
    </source>
</evidence>
<comment type="similarity">
    <text evidence="1 10">Belongs to the SPC24 family.</text>
</comment>
<dbReference type="PANTHER" id="PTHR22142">
    <property type="match status" value="1"/>
</dbReference>
<comment type="subcellular location">
    <subcellularLocation>
        <location evidence="10">Nucleus</location>
    </subcellularLocation>
    <subcellularLocation>
        <location evidence="10">Chromosome</location>
        <location evidence="10">Centromere</location>
        <location evidence="10">Kinetochore</location>
    </subcellularLocation>
</comment>
<dbReference type="STRING" id="930990.A0A067MSC6"/>
<keyword evidence="13" id="KW-1185">Reference proteome</keyword>
<dbReference type="AlphaFoldDB" id="A0A067MSC6"/>
<keyword evidence="6 11" id="KW-0175">Coiled coil</keyword>
<dbReference type="GO" id="GO:0005634">
    <property type="term" value="C:nucleus"/>
    <property type="evidence" value="ECO:0007669"/>
    <property type="project" value="UniProtKB-SubCell"/>
</dbReference>
<proteinExistence type="inferred from homology"/>
<keyword evidence="2 10" id="KW-0158">Chromosome</keyword>
<keyword evidence="9 10" id="KW-0137">Centromere</keyword>
<evidence type="ECO:0000256" key="11">
    <source>
        <dbReference type="SAM" id="Coils"/>
    </source>
</evidence>
<keyword evidence="4 10" id="KW-0498">Mitosis</keyword>
<dbReference type="GO" id="GO:0007059">
    <property type="term" value="P:chromosome segregation"/>
    <property type="evidence" value="ECO:0007669"/>
    <property type="project" value="TreeGrafter"/>
</dbReference>
<accession>A0A067MSC6</accession>
<evidence type="ECO:0000256" key="9">
    <source>
        <dbReference type="ARBA" id="ARBA00023328"/>
    </source>
</evidence>
<evidence type="ECO:0000256" key="10">
    <source>
        <dbReference type="RuleBase" id="RU368011"/>
    </source>
</evidence>
<evidence type="ECO:0000313" key="12">
    <source>
        <dbReference type="EMBL" id="KDQ18504.1"/>
    </source>
</evidence>
<evidence type="ECO:0000256" key="7">
    <source>
        <dbReference type="ARBA" id="ARBA00023242"/>
    </source>
</evidence>
<comment type="subunit">
    <text evidence="10">Component of the NDC80 complex.</text>
</comment>
<evidence type="ECO:0000313" key="13">
    <source>
        <dbReference type="Proteomes" id="UP000027195"/>
    </source>
</evidence>
<evidence type="ECO:0000256" key="5">
    <source>
        <dbReference type="ARBA" id="ARBA00022838"/>
    </source>
</evidence>
<dbReference type="Gene3D" id="3.30.160.430">
    <property type="match status" value="1"/>
</dbReference>
<dbReference type="GO" id="GO:0008017">
    <property type="term" value="F:microtubule binding"/>
    <property type="evidence" value="ECO:0007669"/>
    <property type="project" value="TreeGrafter"/>
</dbReference>
<organism evidence="12 13">
    <name type="scientific">Botryobasidium botryosum (strain FD-172 SS1)</name>
    <dbReference type="NCBI Taxonomy" id="930990"/>
    <lineage>
        <taxon>Eukaryota</taxon>
        <taxon>Fungi</taxon>
        <taxon>Dikarya</taxon>
        <taxon>Basidiomycota</taxon>
        <taxon>Agaricomycotina</taxon>
        <taxon>Agaricomycetes</taxon>
        <taxon>Cantharellales</taxon>
        <taxon>Botryobasidiaceae</taxon>
        <taxon>Botryobasidium</taxon>
    </lineage>
</organism>
<dbReference type="InterPro" id="IPR038066">
    <property type="entry name" value="Spc24_Fungi_globular_sf"/>
</dbReference>
<dbReference type="CDD" id="cd11565">
    <property type="entry name" value="RWD_Spc24"/>
    <property type="match status" value="1"/>
</dbReference>
<evidence type="ECO:0000256" key="2">
    <source>
        <dbReference type="ARBA" id="ARBA00022454"/>
    </source>
</evidence>
<dbReference type="InParanoid" id="A0A067MSC6"/>
<dbReference type="EMBL" id="KL198021">
    <property type="protein sequence ID" value="KDQ18504.1"/>
    <property type="molecule type" value="Genomic_DNA"/>
</dbReference>
<name>A0A067MSC6_BOTB1</name>
<keyword evidence="3 10" id="KW-0132">Cell division</keyword>
<dbReference type="SUPFAM" id="SSF143026">
    <property type="entry name" value="Kinetochore globular domain"/>
    <property type="match status" value="1"/>
</dbReference>
<evidence type="ECO:0000256" key="4">
    <source>
        <dbReference type="ARBA" id="ARBA00022776"/>
    </source>
</evidence>
<evidence type="ECO:0000256" key="1">
    <source>
        <dbReference type="ARBA" id="ARBA00007804"/>
    </source>
</evidence>
<dbReference type="GO" id="GO:0051301">
    <property type="term" value="P:cell division"/>
    <property type="evidence" value="ECO:0007669"/>
    <property type="project" value="UniProtKB-UniRule"/>
</dbReference>
<dbReference type="OrthoDB" id="3344830at2759"/>
<keyword evidence="7 10" id="KW-0539">Nucleus</keyword>
<dbReference type="FunCoup" id="A0A067MSC6">
    <property type="interactions" value="44"/>
</dbReference>
<dbReference type="InterPro" id="IPR013252">
    <property type="entry name" value="Ndc80_Spc24"/>
</dbReference>
<sequence length="196" mass="21549">MSTSPQDVNEVIKILKQVKVLTDPTQDLHNVALAQQHMQATEATRAAETEQIQLELRALSQRLAAARSSATRPASVPSAAQHSNTMKELDGMKFGVLKGMQEAEEIQASREAEVSKLREELKMLEATDVTDEVGLDGVALRLKICKDLGFDVVTDKATGEGKMIVRSESNEVYVVGFDDGKTDFQYSNHLWELSSS</sequence>
<dbReference type="GO" id="GO:0031262">
    <property type="term" value="C:Ndc80 complex"/>
    <property type="evidence" value="ECO:0007669"/>
    <property type="project" value="TreeGrafter"/>
</dbReference>